<dbReference type="KEGG" id="vah:G7081_04305"/>
<protein>
    <recommendedName>
        <fullName evidence="1">endopeptidase La</fullName>
        <ecNumber evidence="1">3.4.21.53</ecNumber>
    </recommendedName>
</protein>
<dbReference type="NCBIfam" id="NF041438">
    <property type="entry name" value="SepM_fam_S16"/>
    <property type="match status" value="1"/>
</dbReference>
<keyword evidence="1" id="KW-0720">Serine protease</keyword>
<dbReference type="Pfam" id="PF13180">
    <property type="entry name" value="PDZ_2"/>
    <property type="match status" value="1"/>
</dbReference>
<dbReference type="RefSeq" id="WP_166007722.1">
    <property type="nucleotide sequence ID" value="NZ_CP049886.1"/>
</dbReference>
<dbReference type="EC" id="3.4.21.53" evidence="1"/>
<dbReference type="GO" id="GO:0004252">
    <property type="term" value="F:serine-type endopeptidase activity"/>
    <property type="evidence" value="ECO:0007669"/>
    <property type="project" value="UniProtKB-UniRule"/>
</dbReference>
<dbReference type="SUPFAM" id="SSF50156">
    <property type="entry name" value="PDZ domain-like"/>
    <property type="match status" value="1"/>
</dbReference>
<dbReference type="GO" id="GO:0030163">
    <property type="term" value="P:protein catabolic process"/>
    <property type="evidence" value="ECO:0007669"/>
    <property type="project" value="InterPro"/>
</dbReference>
<accession>A0A6G8AMN4</accession>
<name>A0A6G8AMN4_9ENTE</name>
<comment type="similarity">
    <text evidence="1">Belongs to the peptidase S16 family.</text>
</comment>
<dbReference type="GO" id="GO:0006508">
    <property type="term" value="P:proteolysis"/>
    <property type="evidence" value="ECO:0007669"/>
    <property type="project" value="UniProtKB-KW"/>
</dbReference>
<dbReference type="SUPFAM" id="SSF54211">
    <property type="entry name" value="Ribosomal protein S5 domain 2-like"/>
    <property type="match status" value="1"/>
</dbReference>
<gene>
    <name evidence="4" type="ORF">G7081_04305</name>
</gene>
<evidence type="ECO:0000259" key="3">
    <source>
        <dbReference type="PROSITE" id="PS51786"/>
    </source>
</evidence>
<dbReference type="InterPro" id="IPR020568">
    <property type="entry name" value="Ribosomal_Su5_D2-typ_SF"/>
</dbReference>
<dbReference type="GO" id="GO:0004176">
    <property type="term" value="F:ATP-dependent peptidase activity"/>
    <property type="evidence" value="ECO:0007669"/>
    <property type="project" value="UniProtKB-UniRule"/>
</dbReference>
<dbReference type="InterPro" id="IPR027065">
    <property type="entry name" value="Lon_Prtase"/>
</dbReference>
<dbReference type="Gene3D" id="3.30.230.10">
    <property type="match status" value="1"/>
</dbReference>
<feature type="active site" evidence="1">
    <location>
        <position position="240"/>
    </location>
</feature>
<keyword evidence="2" id="KW-1133">Transmembrane helix</keyword>
<keyword evidence="1" id="KW-0378">Hydrolase</keyword>
<comment type="catalytic activity">
    <reaction evidence="1">
        <text>Hydrolysis of proteins in presence of ATP.</text>
        <dbReference type="EC" id="3.4.21.53"/>
    </reaction>
</comment>
<keyword evidence="1" id="KW-0645">Protease</keyword>
<feature type="active site" evidence="1">
    <location>
        <position position="285"/>
    </location>
</feature>
<keyword evidence="2" id="KW-0472">Membrane</keyword>
<feature type="domain" description="Lon proteolytic" evidence="3">
    <location>
        <begin position="232"/>
        <end position="351"/>
    </location>
</feature>
<dbReference type="EMBL" id="CP049886">
    <property type="protein sequence ID" value="QIL46341.1"/>
    <property type="molecule type" value="Genomic_DNA"/>
</dbReference>
<organism evidence="4 5">
    <name type="scientific">Vagococcus coleopterorum</name>
    <dbReference type="NCBI Taxonomy" id="2714946"/>
    <lineage>
        <taxon>Bacteria</taxon>
        <taxon>Bacillati</taxon>
        <taxon>Bacillota</taxon>
        <taxon>Bacilli</taxon>
        <taxon>Lactobacillales</taxon>
        <taxon>Enterococcaceae</taxon>
        <taxon>Vagococcus</taxon>
    </lineage>
</organism>
<dbReference type="Proteomes" id="UP000500890">
    <property type="component" value="Chromosome"/>
</dbReference>
<sequence length="354" mass="38985">MNEVKESKKELIKYLGFIILAIVIIASVIIPLPYYVEVPGSAENVRNFVTVNDERDKNDGSYMMTTVGIKRGTVASLLTAKLMPFQEIISKEDLMGDSSDDEYDKLSAYQMTSSENMAKKVALDLSGKPYQFDYKGVYVMAVSEQSAFKGELMTGDVIEEVDSQTFNSTADFMTYIKSKKIGEEVRIDFKRDGESLKTFGKLTEGPDDQKAAIGITLVDHTELKTKDKIEINAGDIGGPSAGLMFTLETYQLLAGVDLRDGREIAGTGTINEDGSVGSIGGIDKKVVAADHMGATVFFAPAEEFPDELLKEYPDLETNYQEAQRAAKTIDTKMEIVPVKTVQDAIDYLNKTRES</sequence>
<dbReference type="PROSITE" id="PS51786">
    <property type="entry name" value="LON_PROTEOLYTIC"/>
    <property type="match status" value="1"/>
</dbReference>
<dbReference type="Pfam" id="PF05362">
    <property type="entry name" value="Lon_C"/>
    <property type="match status" value="1"/>
</dbReference>
<dbReference type="InterPro" id="IPR036034">
    <property type="entry name" value="PDZ_sf"/>
</dbReference>
<evidence type="ECO:0000256" key="2">
    <source>
        <dbReference type="SAM" id="Phobius"/>
    </source>
</evidence>
<dbReference type="InterPro" id="IPR008269">
    <property type="entry name" value="Lon_proteolytic"/>
</dbReference>
<feature type="transmembrane region" description="Helical" evidence="2">
    <location>
        <begin position="12"/>
        <end position="36"/>
    </location>
</feature>
<reference evidence="4 5" key="1">
    <citation type="submission" date="2020-03" db="EMBL/GenBank/DDBJ databases">
        <title>Vagococcus sp. nov., isolated from beetles.</title>
        <authorList>
            <person name="Hyun D.-W."/>
            <person name="Bae J.-W."/>
        </authorList>
    </citation>
    <scope>NUCLEOTIDE SEQUENCE [LARGE SCALE GENOMIC DNA]</scope>
    <source>
        <strain evidence="4 5">HDW17A</strain>
    </source>
</reference>
<keyword evidence="5" id="KW-1185">Reference proteome</keyword>
<keyword evidence="2" id="KW-0812">Transmembrane</keyword>
<evidence type="ECO:0000313" key="4">
    <source>
        <dbReference type="EMBL" id="QIL46341.1"/>
    </source>
</evidence>
<dbReference type="AlphaFoldDB" id="A0A6G8AMN4"/>
<dbReference type="InterPro" id="IPR014721">
    <property type="entry name" value="Ribsml_uS5_D2-typ_fold_subgr"/>
</dbReference>
<evidence type="ECO:0000256" key="1">
    <source>
        <dbReference type="PROSITE-ProRule" id="PRU01122"/>
    </source>
</evidence>
<proteinExistence type="inferred from homology"/>
<dbReference type="InterPro" id="IPR001478">
    <property type="entry name" value="PDZ"/>
</dbReference>
<dbReference type="GO" id="GO:0005524">
    <property type="term" value="F:ATP binding"/>
    <property type="evidence" value="ECO:0007669"/>
    <property type="project" value="InterPro"/>
</dbReference>
<evidence type="ECO:0000313" key="5">
    <source>
        <dbReference type="Proteomes" id="UP000500890"/>
    </source>
</evidence>
<dbReference type="PANTHER" id="PTHR10046">
    <property type="entry name" value="ATP DEPENDENT LON PROTEASE FAMILY MEMBER"/>
    <property type="match status" value="1"/>
</dbReference>